<feature type="region of interest" description="Disordered" evidence="8">
    <location>
        <begin position="749"/>
        <end position="782"/>
    </location>
</feature>
<dbReference type="Gene3D" id="2.150.10.10">
    <property type="entry name" value="Serralysin-like metalloprotease, C-terminal"/>
    <property type="match status" value="12"/>
</dbReference>
<evidence type="ECO:0000313" key="10">
    <source>
        <dbReference type="Proteomes" id="UP000597507"/>
    </source>
</evidence>
<dbReference type="GO" id="GO:0090729">
    <property type="term" value="F:toxin activity"/>
    <property type="evidence" value="ECO:0007669"/>
    <property type="project" value="UniProtKB-KW"/>
</dbReference>
<accession>A0A8J2ZAI9</accession>
<dbReference type="InterPro" id="IPR018511">
    <property type="entry name" value="Hemolysin-typ_Ca-bd_CS"/>
</dbReference>
<dbReference type="PANTHER" id="PTHR38340:SF1">
    <property type="entry name" value="S-LAYER PROTEIN"/>
    <property type="match status" value="1"/>
</dbReference>
<evidence type="ECO:0000256" key="3">
    <source>
        <dbReference type="ARBA" id="ARBA00022525"/>
    </source>
</evidence>
<protein>
    <recommendedName>
        <fullName evidence="11">Calcium-binding protein</fullName>
    </recommendedName>
</protein>
<reference evidence="9 10" key="1">
    <citation type="journal article" date="2014" name="Int. J. Syst. Evol. Microbiol.">
        <title>Complete genome sequence of Corynebacterium casei LMG S-19264T (=DSM 44701T), isolated from a smear-ripened cheese.</title>
        <authorList>
            <consortium name="US DOE Joint Genome Institute (JGI-PGF)"/>
            <person name="Walter F."/>
            <person name="Albersmeier A."/>
            <person name="Kalinowski J."/>
            <person name="Ruckert C."/>
        </authorList>
    </citation>
    <scope>NUCLEOTIDE SEQUENCE [LARGE SCALE GENOMIC DNA]</scope>
    <source>
        <strain evidence="9 10">CGMCC 1.16330</strain>
    </source>
</reference>
<organism evidence="9 10">
    <name type="scientific">Caldovatus sediminis</name>
    <dbReference type="NCBI Taxonomy" id="2041189"/>
    <lineage>
        <taxon>Bacteria</taxon>
        <taxon>Pseudomonadati</taxon>
        <taxon>Pseudomonadota</taxon>
        <taxon>Alphaproteobacteria</taxon>
        <taxon>Acetobacterales</taxon>
        <taxon>Roseomonadaceae</taxon>
        <taxon>Caldovatus</taxon>
    </lineage>
</organism>
<evidence type="ECO:0000256" key="5">
    <source>
        <dbReference type="ARBA" id="ARBA00022737"/>
    </source>
</evidence>
<feature type="compositionally biased region" description="Gly residues" evidence="8">
    <location>
        <begin position="759"/>
        <end position="772"/>
    </location>
</feature>
<sequence length="1471" mass="146651">MTVFAFTSVAGTRIAFDPARDQLAFSIGFAAAGLSLSVAGGDLLVAHGGLWVRLADLGAVTALGDANFVFADGSVARFDAVGPQTLLGGAGGDYFSILQGGADVVAAGAGDDRLVAGTALDAGDRLDGGPGTDTLLLAGPLDVTFGPATVTGIERILVGGGGPVRLVLDDATAATATPAPGATFTVDATGQLQAQDALHLDGRAVLGTAMALLGGAGADTLLGGGGADRLEGGAGNDSLAGGPGDDTLIGGAGADLLRGGPGEDLFLYTEPGAGQSAPAAPDRILDFEGAGAPGGDLIALPPALRLGRPIAFSLASVAFDFGGYGGPPQLPEPMIGDGFADLVWRYDPEDAAAPFRIWLDADDDGRIGPNDLFLRLAPAEGESPDRLLAADFLAEIAGWRGGSGDDLIVGGALDDSAWGEGGNDTILGGPGADQLWGGPGDDLLDGGEHGDILRGGPGGDTLSGGEGPDTLYAEDSDPFILDAPAHRNLLLGGPGDDLLIGGNGRDTLLGEDGNDSLFGGAGDDLLDGGADGDLIYGDAGNDTLQGGAGADWLHGGAGDDRIVGGPGKDTLVGGPGRDTLIGGADADLFVVELHLPGAPASSGAAPDLIEDFAPAEGDRIGFDSADGFVMTPDGPMPLLWRGVPFSGPPLDVTGRGDQPPLGFVLSGKDVGDGYVQVFWLPLVEGGVEVGGWLVADLDRDSVLGAQDMVVRIRGTNRLREQDFVAGTFLGRAGSLANDSMTGGPGPDHLFGLRGDDTLHGGGGPDRLQGGPGNDRLFGDDGDDLLWGGTGSDTLRGGDGGDALFAEGYDNAETDAATDRNLLAGEAGNDSLYGGRGSDTLRGGTGDDLAYGGDGNDVLEGGAGADTLFGGSGNDRLDGGAGADRIDAGPGDDTVVYDPRDPWVDGGEGYDLLVLPADWRVGAVVLREDGTDQVGGGGIAIGFEAVDGAVSPGSLRMTGSSGANLLIGGAFADMLRGGAGDDTLTGGVGDDWLIGGAGDDVLAGGPGADLIEGGAGFDIADYSWAASGVTVSLATGRGPGGDTLTGIEGLWGGTGGDLLVGNGFANLLEGRSGADTLRGGGGDDTLLGGPGDDQVFGGPGDDRLFGGPGDDRLAGGDGNDLLFGGSGTDTLLGGPGNDYYVVDSELDRIVELPGEGFDIVLVEGPGYRLPPSVEALVIAATAPNRSYGVGNDENNTLIGNALDNLLIGLGGDDSIRGGDGRDTIYGMDGNDLVFGEDGPDYLLGGAGDDTLDGGLGRDRLFGQEGNDVLLGGPGAASDTLTGGDGHDWLDGGPGADVMYGGPGNDTFVVDHPDDLVIELPGEGTDTVIVRLREGYRLPADIENLRLEGPARLGIGNALDNLLIGGTGADTLQGGAGDDTLFGGAGRDILTGGAGRDTFVLARGGGVDTITDFIPGTDRIELRGTGIRSFEELRAATRQAGADLVIDLGEGDRGILQNVQKAALVAGDFLFVA</sequence>
<evidence type="ECO:0000256" key="6">
    <source>
        <dbReference type="ARBA" id="ARBA00023026"/>
    </source>
</evidence>
<dbReference type="GO" id="GO:0005576">
    <property type="term" value="C:extracellular region"/>
    <property type="evidence" value="ECO:0007669"/>
    <property type="project" value="UniProtKB-SubCell"/>
</dbReference>
<comment type="caution">
    <text evidence="9">The sequence shown here is derived from an EMBL/GenBank/DDBJ whole genome shotgun (WGS) entry which is preliminary data.</text>
</comment>
<keyword evidence="4" id="KW-0800">Toxin</keyword>
<dbReference type="GO" id="GO:0005509">
    <property type="term" value="F:calcium ion binding"/>
    <property type="evidence" value="ECO:0007669"/>
    <property type="project" value="InterPro"/>
</dbReference>
<feature type="region of interest" description="Disordered" evidence="8">
    <location>
        <begin position="819"/>
        <end position="838"/>
    </location>
</feature>
<dbReference type="Pfam" id="PF00353">
    <property type="entry name" value="HemolysinCabind"/>
    <property type="match status" value="18"/>
</dbReference>
<dbReference type="InterPro" id="IPR001343">
    <property type="entry name" value="Hemolysn_Ca-bd"/>
</dbReference>
<keyword evidence="10" id="KW-1185">Reference proteome</keyword>
<dbReference type="InterPro" id="IPR018247">
    <property type="entry name" value="EF_Hand_1_Ca_BS"/>
</dbReference>
<dbReference type="RefSeq" id="WP_188899528.1">
    <property type="nucleotide sequence ID" value="NZ_BMKS01000004.1"/>
</dbReference>
<keyword evidence="3" id="KW-0964">Secreted</keyword>
<dbReference type="InterPro" id="IPR003995">
    <property type="entry name" value="RTX_toxin_determinant-A"/>
</dbReference>
<gene>
    <name evidence="9" type="ORF">GCM10010964_16390</name>
</gene>
<dbReference type="GO" id="GO:0016020">
    <property type="term" value="C:membrane"/>
    <property type="evidence" value="ECO:0007669"/>
    <property type="project" value="UniProtKB-SubCell"/>
</dbReference>
<evidence type="ECO:0000256" key="1">
    <source>
        <dbReference type="ARBA" id="ARBA00004370"/>
    </source>
</evidence>
<dbReference type="SUPFAM" id="SSF51120">
    <property type="entry name" value="beta-Roll"/>
    <property type="match status" value="10"/>
</dbReference>
<dbReference type="InterPro" id="IPR050557">
    <property type="entry name" value="RTX_toxin/Mannuronan_C5-epim"/>
</dbReference>
<keyword evidence="5" id="KW-0677">Repeat</keyword>
<dbReference type="PANTHER" id="PTHR38340">
    <property type="entry name" value="S-LAYER PROTEIN"/>
    <property type="match status" value="1"/>
</dbReference>
<comment type="subcellular location">
    <subcellularLocation>
        <location evidence="1">Membrane</location>
    </subcellularLocation>
    <subcellularLocation>
        <location evidence="2">Secreted</location>
    </subcellularLocation>
</comment>
<evidence type="ECO:0000256" key="8">
    <source>
        <dbReference type="SAM" id="MobiDB-lite"/>
    </source>
</evidence>
<feature type="region of interest" description="Disordered" evidence="8">
    <location>
        <begin position="870"/>
        <end position="892"/>
    </location>
</feature>
<evidence type="ECO:0008006" key="11">
    <source>
        <dbReference type="Google" id="ProtNLM"/>
    </source>
</evidence>
<evidence type="ECO:0000256" key="2">
    <source>
        <dbReference type="ARBA" id="ARBA00004613"/>
    </source>
</evidence>
<evidence type="ECO:0000256" key="4">
    <source>
        <dbReference type="ARBA" id="ARBA00022656"/>
    </source>
</evidence>
<evidence type="ECO:0000313" key="9">
    <source>
        <dbReference type="EMBL" id="GGG29243.1"/>
    </source>
</evidence>
<keyword evidence="7" id="KW-0472">Membrane</keyword>
<dbReference type="PROSITE" id="PS00330">
    <property type="entry name" value="HEMOLYSIN_CALCIUM"/>
    <property type="match status" value="19"/>
</dbReference>
<dbReference type="EMBL" id="BMKS01000004">
    <property type="protein sequence ID" value="GGG29243.1"/>
    <property type="molecule type" value="Genomic_DNA"/>
</dbReference>
<proteinExistence type="predicted"/>
<dbReference type="PROSITE" id="PS00018">
    <property type="entry name" value="EF_HAND_1"/>
    <property type="match status" value="1"/>
</dbReference>
<dbReference type="InterPro" id="IPR011049">
    <property type="entry name" value="Serralysin-like_metalloprot_C"/>
</dbReference>
<dbReference type="Proteomes" id="UP000597507">
    <property type="component" value="Unassembled WGS sequence"/>
</dbReference>
<keyword evidence="6" id="KW-0843">Virulence</keyword>
<evidence type="ECO:0000256" key="7">
    <source>
        <dbReference type="ARBA" id="ARBA00023136"/>
    </source>
</evidence>
<name>A0A8J2ZAI9_9PROT</name>
<dbReference type="PRINTS" id="PR01488">
    <property type="entry name" value="RTXTOXINA"/>
</dbReference>
<dbReference type="PRINTS" id="PR00313">
    <property type="entry name" value="CABNDNGRPT"/>
</dbReference>